<dbReference type="InterPro" id="IPR013783">
    <property type="entry name" value="Ig-like_fold"/>
</dbReference>
<evidence type="ECO:0000256" key="5">
    <source>
        <dbReference type="ARBA" id="ARBA00023326"/>
    </source>
</evidence>
<evidence type="ECO:0000259" key="8">
    <source>
        <dbReference type="Pfam" id="PF02927"/>
    </source>
</evidence>
<evidence type="ECO:0000256" key="4">
    <source>
        <dbReference type="ARBA" id="ARBA00023295"/>
    </source>
</evidence>
<dbReference type="CDD" id="cd02850">
    <property type="entry name" value="E_set_Cellulase_N"/>
    <property type="match status" value="1"/>
</dbReference>
<dbReference type="Pfam" id="PF00759">
    <property type="entry name" value="Glyco_hydro_9"/>
    <property type="match status" value="1"/>
</dbReference>
<keyword evidence="10" id="KW-1185">Reference proteome</keyword>
<comment type="caution">
    <text evidence="9">The sequence shown here is derived from an EMBL/GenBank/DDBJ whole genome shotgun (WGS) entry which is preliminary data.</text>
</comment>
<dbReference type="InterPro" id="IPR014756">
    <property type="entry name" value="Ig_E-set"/>
</dbReference>
<keyword evidence="4" id="KW-0326">Glycosidase</keyword>
<comment type="similarity">
    <text evidence="1">Belongs to the glycosyl hydrolase 9 (cellulase E) family.</text>
</comment>
<evidence type="ECO:0000256" key="1">
    <source>
        <dbReference type="ARBA" id="ARBA00007072"/>
    </source>
</evidence>
<dbReference type="Pfam" id="PF02927">
    <property type="entry name" value="CelD_N"/>
    <property type="match status" value="1"/>
</dbReference>
<protein>
    <submittedName>
        <fullName evidence="9">Cellulase</fullName>
    </submittedName>
</protein>
<dbReference type="InterPro" id="IPR012341">
    <property type="entry name" value="6hp_glycosidase-like_sf"/>
</dbReference>
<dbReference type="STRING" id="391625.PPSIR1_05403"/>
<evidence type="ECO:0000256" key="2">
    <source>
        <dbReference type="ARBA" id="ARBA00022801"/>
    </source>
</evidence>
<evidence type="ECO:0000313" key="10">
    <source>
        <dbReference type="Proteomes" id="UP000005801"/>
    </source>
</evidence>
<reference evidence="9 10" key="1">
    <citation type="submission" date="2007-06" db="EMBL/GenBank/DDBJ databases">
        <authorList>
            <person name="Shimkets L."/>
            <person name="Ferriera S."/>
            <person name="Johnson J."/>
            <person name="Kravitz S."/>
            <person name="Beeson K."/>
            <person name="Sutton G."/>
            <person name="Rogers Y.-H."/>
            <person name="Friedman R."/>
            <person name="Frazier M."/>
            <person name="Venter J.C."/>
        </authorList>
    </citation>
    <scope>NUCLEOTIDE SEQUENCE [LARGE SCALE GENOMIC DNA]</scope>
    <source>
        <strain evidence="9 10">SIR-1</strain>
    </source>
</reference>
<dbReference type="OrthoDB" id="9808897at2"/>
<gene>
    <name evidence="9" type="ORF">PPSIR1_05403</name>
</gene>
<dbReference type="SUPFAM" id="SSF81296">
    <property type="entry name" value="E set domains"/>
    <property type="match status" value="1"/>
</dbReference>
<dbReference type="InterPro" id="IPR001701">
    <property type="entry name" value="Glyco_hydro_9"/>
</dbReference>
<feature type="domain" description="Glycoside hydrolase family 9" evidence="7">
    <location>
        <begin position="133"/>
        <end position="612"/>
    </location>
</feature>
<dbReference type="eggNOG" id="COG3291">
    <property type="taxonomic scope" value="Bacteria"/>
</dbReference>
<accession>A6FX53</accession>
<dbReference type="Proteomes" id="UP000005801">
    <property type="component" value="Unassembled WGS sequence"/>
</dbReference>
<organism evidence="9 10">
    <name type="scientific">Plesiocystis pacifica SIR-1</name>
    <dbReference type="NCBI Taxonomy" id="391625"/>
    <lineage>
        <taxon>Bacteria</taxon>
        <taxon>Pseudomonadati</taxon>
        <taxon>Myxococcota</taxon>
        <taxon>Polyangia</taxon>
        <taxon>Nannocystales</taxon>
        <taxon>Nannocystaceae</taxon>
        <taxon>Plesiocystis</taxon>
    </lineage>
</organism>
<dbReference type="PANTHER" id="PTHR22298">
    <property type="entry name" value="ENDO-1,4-BETA-GLUCANASE"/>
    <property type="match status" value="1"/>
</dbReference>
<dbReference type="Gene3D" id="2.60.40.10">
    <property type="entry name" value="Immunoglobulins"/>
    <property type="match status" value="1"/>
</dbReference>
<feature type="chain" id="PRO_5002696918" evidence="6">
    <location>
        <begin position="19"/>
        <end position="618"/>
    </location>
</feature>
<dbReference type="GO" id="GO:0008810">
    <property type="term" value="F:cellulase activity"/>
    <property type="evidence" value="ECO:0007669"/>
    <property type="project" value="InterPro"/>
</dbReference>
<dbReference type="InterPro" id="IPR008928">
    <property type="entry name" value="6-hairpin_glycosidase_sf"/>
</dbReference>
<keyword evidence="6" id="KW-0732">Signal</keyword>
<dbReference type="EMBL" id="ABCS01000001">
    <property type="protein sequence ID" value="EDM81877.1"/>
    <property type="molecule type" value="Genomic_DNA"/>
</dbReference>
<evidence type="ECO:0000313" key="9">
    <source>
        <dbReference type="EMBL" id="EDM81877.1"/>
    </source>
</evidence>
<evidence type="ECO:0000256" key="3">
    <source>
        <dbReference type="ARBA" id="ARBA00023277"/>
    </source>
</evidence>
<evidence type="ECO:0000256" key="6">
    <source>
        <dbReference type="SAM" id="SignalP"/>
    </source>
</evidence>
<name>A6FX53_9BACT</name>
<dbReference type="RefSeq" id="WP_006969052.1">
    <property type="nucleotide sequence ID" value="NZ_ABCS01000001.1"/>
</dbReference>
<sequence length="618" mass="67612">MLSSFALCAACSTSSVSADANIATVALGKQADALAAPAVPGVNVPAIKVDTVGYPSGWPKVVIFNVDPAGAQLFDANGQAVGPIEATPKALGEDAASKDPVWQVDLGELPAGRYSIGVGEARSDVFEVGPKVYDTALVAAQKHFYFQRTRTALVEPYAVWEGDAYLRETASHVHDDVGWDLLDYPAKKRKWTVEGGWHDAGNFDMYVPSTAPTSQALLMAYDANPSLFADNQLNIPESGNGVPDLLDEARWGIVWVLSMQEDSGVFRANEAVVKWSPEGPADKDKTERWIAGPSSSATAKAVAVLARASVVYRPFDAKFADRCAAAAKKGWAWLEQNPGHLRAEKAPDSEQPLWDDEPEFNDFGARFIAASEMWRAFQEPAAQKRIAAALADERCSVKEINSGAWANLSRWGVAVVAADDTIDAKLREDARTKLRAAADELRMRVEGEDGYRCASGLNDYYWAHNSNLLEKAHVLAVAAEVFDEPAYEQAARDQWHWILGRNPNGYSMVTRVGKGPTTIYHMEWGETDRPPPGYLVGGPNYSNMRFLSPDAPAKALLWDNPRPLRTGTPAHAMWHWKQEELWEGGFIPEGEWIEGWWAVTEPDIIYNANLVLVGASLI</sequence>
<keyword evidence="2" id="KW-0378">Hydrolase</keyword>
<dbReference type="AlphaFoldDB" id="A6FX53"/>
<proteinExistence type="inferred from homology"/>
<dbReference type="InterPro" id="IPR004197">
    <property type="entry name" value="Cellulase_Ig-like"/>
</dbReference>
<keyword evidence="5" id="KW-0624">Polysaccharide degradation</keyword>
<dbReference type="Gene3D" id="1.50.10.10">
    <property type="match status" value="1"/>
</dbReference>
<dbReference type="GO" id="GO:0000272">
    <property type="term" value="P:polysaccharide catabolic process"/>
    <property type="evidence" value="ECO:0007669"/>
    <property type="project" value="UniProtKB-KW"/>
</dbReference>
<dbReference type="SUPFAM" id="SSF48208">
    <property type="entry name" value="Six-hairpin glycosidases"/>
    <property type="match status" value="1"/>
</dbReference>
<keyword evidence="3" id="KW-0119">Carbohydrate metabolism</keyword>
<evidence type="ECO:0000259" key="7">
    <source>
        <dbReference type="Pfam" id="PF00759"/>
    </source>
</evidence>
<feature type="domain" description="Cellulase Ig-like" evidence="8">
    <location>
        <begin position="45"/>
        <end position="122"/>
    </location>
</feature>
<feature type="signal peptide" evidence="6">
    <location>
        <begin position="1"/>
        <end position="18"/>
    </location>
</feature>